<dbReference type="Proteomes" id="UP000652761">
    <property type="component" value="Unassembled WGS sequence"/>
</dbReference>
<reference evidence="2" key="1">
    <citation type="submission" date="2017-07" db="EMBL/GenBank/DDBJ databases">
        <title>Taro Niue Genome Assembly and Annotation.</title>
        <authorList>
            <person name="Atibalentja N."/>
            <person name="Keating K."/>
            <person name="Fields C.J."/>
        </authorList>
    </citation>
    <scope>NUCLEOTIDE SEQUENCE</scope>
    <source>
        <strain evidence="2">Niue_2</strain>
        <tissue evidence="2">Leaf</tissue>
    </source>
</reference>
<protein>
    <submittedName>
        <fullName evidence="2">Uncharacterized protein</fullName>
    </submittedName>
</protein>
<sequence>MEVDALGCAGRQGEGEGFTSSPSIQDTDRPISDFFVAKVEHNVQTASGTPPAAQRAPAVGLHGGHPRLHARLLLRAKQATCLITSVCPCISFGQIVEIMDRRNTSKPATTPSFVLPPYL</sequence>
<feature type="region of interest" description="Disordered" evidence="1">
    <location>
        <begin position="1"/>
        <end position="27"/>
    </location>
</feature>
<dbReference type="EMBL" id="NMUH01003496">
    <property type="protein sequence ID" value="MQM05892.1"/>
    <property type="molecule type" value="Genomic_DNA"/>
</dbReference>
<dbReference type="OrthoDB" id="1045822at2759"/>
<evidence type="ECO:0000313" key="3">
    <source>
        <dbReference type="Proteomes" id="UP000652761"/>
    </source>
</evidence>
<organism evidence="2 3">
    <name type="scientific">Colocasia esculenta</name>
    <name type="common">Wild taro</name>
    <name type="synonym">Arum esculentum</name>
    <dbReference type="NCBI Taxonomy" id="4460"/>
    <lineage>
        <taxon>Eukaryota</taxon>
        <taxon>Viridiplantae</taxon>
        <taxon>Streptophyta</taxon>
        <taxon>Embryophyta</taxon>
        <taxon>Tracheophyta</taxon>
        <taxon>Spermatophyta</taxon>
        <taxon>Magnoliopsida</taxon>
        <taxon>Liliopsida</taxon>
        <taxon>Araceae</taxon>
        <taxon>Aroideae</taxon>
        <taxon>Colocasieae</taxon>
        <taxon>Colocasia</taxon>
    </lineage>
</organism>
<accession>A0A843W7F4</accession>
<evidence type="ECO:0000313" key="2">
    <source>
        <dbReference type="EMBL" id="MQM05892.1"/>
    </source>
</evidence>
<gene>
    <name evidence="2" type="ORF">Taro_038707</name>
</gene>
<dbReference type="AlphaFoldDB" id="A0A843W7F4"/>
<keyword evidence="3" id="KW-1185">Reference proteome</keyword>
<name>A0A843W7F4_COLES</name>
<evidence type="ECO:0000256" key="1">
    <source>
        <dbReference type="SAM" id="MobiDB-lite"/>
    </source>
</evidence>
<comment type="caution">
    <text evidence="2">The sequence shown here is derived from an EMBL/GenBank/DDBJ whole genome shotgun (WGS) entry which is preliminary data.</text>
</comment>
<proteinExistence type="predicted"/>